<dbReference type="PROSITE" id="PS50024">
    <property type="entry name" value="SEA"/>
    <property type="match status" value="1"/>
</dbReference>
<dbReference type="PROSITE" id="PS00010">
    <property type="entry name" value="ASX_HYDROXYL"/>
    <property type="match status" value="2"/>
</dbReference>
<evidence type="ECO:0000256" key="4">
    <source>
        <dbReference type="ARBA" id="ARBA00022729"/>
    </source>
</evidence>
<evidence type="ECO:0000256" key="9">
    <source>
        <dbReference type="PROSITE-ProRule" id="PRU00076"/>
    </source>
</evidence>
<name>A0A7D9JAW8_PARCT</name>
<keyword evidence="11" id="KW-1185">Reference proteome</keyword>
<dbReference type="InterPro" id="IPR049883">
    <property type="entry name" value="NOTCH1_EGF-like"/>
</dbReference>
<dbReference type="GO" id="GO:0005509">
    <property type="term" value="F:calcium ion binding"/>
    <property type="evidence" value="ECO:0007669"/>
    <property type="project" value="InterPro"/>
</dbReference>
<dbReference type="InterPro" id="IPR000152">
    <property type="entry name" value="EGF-type_Asp/Asn_hydroxyl_site"/>
</dbReference>
<dbReference type="SMART" id="SM00181">
    <property type="entry name" value="EGF"/>
    <property type="match status" value="2"/>
</dbReference>
<dbReference type="PROSITE" id="PS01187">
    <property type="entry name" value="EGF_CA"/>
    <property type="match status" value="2"/>
</dbReference>
<dbReference type="PROSITE" id="PS01186">
    <property type="entry name" value="EGF_2"/>
    <property type="match status" value="1"/>
</dbReference>
<dbReference type="InterPro" id="IPR000742">
    <property type="entry name" value="EGF"/>
</dbReference>
<dbReference type="Gene3D" id="2.10.25.10">
    <property type="entry name" value="Laminin"/>
    <property type="match status" value="2"/>
</dbReference>
<dbReference type="Gene3D" id="3.30.70.960">
    <property type="entry name" value="SEA domain"/>
    <property type="match status" value="1"/>
</dbReference>
<keyword evidence="2" id="KW-1003">Cell membrane</keyword>
<evidence type="ECO:0000256" key="3">
    <source>
        <dbReference type="ARBA" id="ARBA00022536"/>
    </source>
</evidence>
<evidence type="ECO:0000256" key="2">
    <source>
        <dbReference type="ARBA" id="ARBA00022475"/>
    </source>
</evidence>
<gene>
    <name evidence="10" type="ORF">PACLA_8A073082</name>
</gene>
<evidence type="ECO:0000256" key="8">
    <source>
        <dbReference type="ARBA" id="ARBA00023180"/>
    </source>
</evidence>
<keyword evidence="4" id="KW-0732">Signal</keyword>
<keyword evidence="5" id="KW-0677">Repeat</keyword>
<dbReference type="AlphaFoldDB" id="A0A7D9JAW8"/>
<dbReference type="Proteomes" id="UP001152795">
    <property type="component" value="Unassembled WGS sequence"/>
</dbReference>
<organism evidence="10 11">
    <name type="scientific">Paramuricea clavata</name>
    <name type="common">Red gorgonian</name>
    <name type="synonym">Violescent sea-whip</name>
    <dbReference type="NCBI Taxonomy" id="317549"/>
    <lineage>
        <taxon>Eukaryota</taxon>
        <taxon>Metazoa</taxon>
        <taxon>Cnidaria</taxon>
        <taxon>Anthozoa</taxon>
        <taxon>Octocorallia</taxon>
        <taxon>Malacalcyonacea</taxon>
        <taxon>Plexauridae</taxon>
        <taxon>Paramuricea</taxon>
    </lineage>
</organism>
<sequence length="317" mass="34350">VDEQYQATSLSSKYLGSRLKSFSRGTGTNSATMVSLYIYFLPTLTQVDINNDNLGRKFRAELVSSTEGGIQKLTLRNRYVLARNSQPTPAANVADVNECSSSTRCGSGQRCVNYPGTYRCYCNSPAQMITESGQCINVITFQGILIITNLGTFDPNLLIINSIPWLQLALSLESVINAAYGRSNLASNYRRSQVTGFTEGSVRATYVATFDPASNETVSNVQAAIQPQLNATINGTFLGQYQLSGTRQTAVLYQDYDECNPASNIHVQDCGTGATCTNEIGTYSCQCATGYTGTPPSCTAVTVYPPLYFVNDEDADL</sequence>
<evidence type="ECO:0000313" key="10">
    <source>
        <dbReference type="EMBL" id="CAB4025971.1"/>
    </source>
</evidence>
<dbReference type="CDD" id="cd00054">
    <property type="entry name" value="EGF_CA"/>
    <property type="match status" value="2"/>
</dbReference>
<reference evidence="10" key="1">
    <citation type="submission" date="2020-04" db="EMBL/GenBank/DDBJ databases">
        <authorList>
            <person name="Alioto T."/>
            <person name="Alioto T."/>
            <person name="Gomez Garrido J."/>
        </authorList>
    </citation>
    <scope>NUCLEOTIDE SEQUENCE</scope>
    <source>
        <strain evidence="10">A484AB</strain>
    </source>
</reference>
<dbReference type="SUPFAM" id="SSF57196">
    <property type="entry name" value="EGF/Laminin"/>
    <property type="match status" value="2"/>
</dbReference>
<dbReference type="FunFam" id="2.10.25.10:FF:000038">
    <property type="entry name" value="Fibrillin 2"/>
    <property type="match status" value="1"/>
</dbReference>
<evidence type="ECO:0000256" key="6">
    <source>
        <dbReference type="ARBA" id="ARBA00023136"/>
    </source>
</evidence>
<evidence type="ECO:0000256" key="1">
    <source>
        <dbReference type="ARBA" id="ARBA00004236"/>
    </source>
</evidence>
<dbReference type="OrthoDB" id="6430124at2759"/>
<dbReference type="Pfam" id="PF07645">
    <property type="entry name" value="EGF_CA"/>
    <property type="match status" value="2"/>
</dbReference>
<dbReference type="InterPro" id="IPR000082">
    <property type="entry name" value="SEA_dom"/>
</dbReference>
<evidence type="ECO:0000256" key="5">
    <source>
        <dbReference type="ARBA" id="ARBA00022737"/>
    </source>
</evidence>
<comment type="caution">
    <text evidence="10">The sequence shown here is derived from an EMBL/GenBank/DDBJ whole genome shotgun (WGS) entry which is preliminary data.</text>
</comment>
<dbReference type="EMBL" id="CACRXK020013925">
    <property type="protein sequence ID" value="CAB4025971.1"/>
    <property type="molecule type" value="Genomic_DNA"/>
</dbReference>
<keyword evidence="8" id="KW-0325">Glycoprotein</keyword>
<dbReference type="SUPFAM" id="SSF82671">
    <property type="entry name" value="SEA domain"/>
    <property type="match status" value="1"/>
</dbReference>
<dbReference type="PROSITE" id="PS50026">
    <property type="entry name" value="EGF_3"/>
    <property type="match status" value="1"/>
</dbReference>
<dbReference type="Pfam" id="PF01390">
    <property type="entry name" value="SEA"/>
    <property type="match status" value="1"/>
</dbReference>
<comment type="subcellular location">
    <subcellularLocation>
        <location evidence="1">Cell membrane</location>
    </subcellularLocation>
</comment>
<dbReference type="PANTHER" id="PTHR24037:SF11">
    <property type="entry name" value="MUCIN-2-LIKE"/>
    <property type="match status" value="1"/>
</dbReference>
<feature type="non-terminal residue" evidence="10">
    <location>
        <position position="1"/>
    </location>
</feature>
<protein>
    <submittedName>
        <fullName evidence="10">Mucin isoform X1</fullName>
    </submittedName>
</protein>
<accession>A0A7D9JAW8</accession>
<keyword evidence="7" id="KW-1015">Disulfide bond</keyword>
<feature type="non-terminal residue" evidence="10">
    <location>
        <position position="317"/>
    </location>
</feature>
<dbReference type="GO" id="GO:0005886">
    <property type="term" value="C:plasma membrane"/>
    <property type="evidence" value="ECO:0007669"/>
    <property type="project" value="UniProtKB-SubCell"/>
</dbReference>
<dbReference type="InterPro" id="IPR036364">
    <property type="entry name" value="SEA_dom_sf"/>
</dbReference>
<evidence type="ECO:0000313" key="11">
    <source>
        <dbReference type="Proteomes" id="UP001152795"/>
    </source>
</evidence>
<dbReference type="InterPro" id="IPR001881">
    <property type="entry name" value="EGF-like_Ca-bd_dom"/>
</dbReference>
<comment type="caution">
    <text evidence="9">Lacks conserved residue(s) required for the propagation of feature annotation.</text>
</comment>
<keyword evidence="6" id="KW-0472">Membrane</keyword>
<dbReference type="InterPro" id="IPR018097">
    <property type="entry name" value="EGF_Ca-bd_CS"/>
</dbReference>
<evidence type="ECO:0000256" key="7">
    <source>
        <dbReference type="ARBA" id="ARBA00023157"/>
    </source>
</evidence>
<proteinExistence type="predicted"/>
<dbReference type="PANTHER" id="PTHR24037">
    <property type="entry name" value="HEART DEVELOPMENT PROTEIN WITH EGF-LIKE DOMAINS 1"/>
    <property type="match status" value="1"/>
</dbReference>
<dbReference type="SMART" id="SM00179">
    <property type="entry name" value="EGF_CA"/>
    <property type="match status" value="2"/>
</dbReference>
<keyword evidence="3 9" id="KW-0245">EGF-like domain</keyword>